<evidence type="ECO:0000313" key="7">
    <source>
        <dbReference type="EMBL" id="CTQ31267.1"/>
    </source>
</evidence>
<organism evidence="7 8">
    <name type="scientific">Jannaschia rubra</name>
    <dbReference type="NCBI Taxonomy" id="282197"/>
    <lineage>
        <taxon>Bacteria</taxon>
        <taxon>Pseudomonadati</taxon>
        <taxon>Pseudomonadota</taxon>
        <taxon>Alphaproteobacteria</taxon>
        <taxon>Rhodobacterales</taxon>
        <taxon>Roseobacteraceae</taxon>
        <taxon>Jannaschia</taxon>
    </lineage>
</organism>
<reference evidence="7 8" key="1">
    <citation type="submission" date="2015-07" db="EMBL/GenBank/DDBJ databases">
        <authorList>
            <person name="Noorani M."/>
        </authorList>
    </citation>
    <scope>NUCLEOTIDE SEQUENCE [LARGE SCALE GENOMIC DNA]</scope>
    <source>
        <strain evidence="7 8">CECT 5088</strain>
    </source>
</reference>
<dbReference type="PROSITE" id="PS50931">
    <property type="entry name" value="HTH_LYSR"/>
    <property type="match status" value="1"/>
</dbReference>
<keyword evidence="3" id="KW-0238">DNA-binding</keyword>
<evidence type="ECO:0000313" key="8">
    <source>
        <dbReference type="Proteomes" id="UP000048908"/>
    </source>
</evidence>
<dbReference type="SUPFAM" id="SSF46785">
    <property type="entry name" value="Winged helix' DNA-binding domain"/>
    <property type="match status" value="1"/>
</dbReference>
<dbReference type="Pfam" id="PF00126">
    <property type="entry name" value="HTH_1"/>
    <property type="match status" value="1"/>
</dbReference>
<dbReference type="PANTHER" id="PTHR30293:SF0">
    <property type="entry name" value="NITROGEN ASSIMILATION REGULATORY PROTEIN NAC"/>
    <property type="match status" value="1"/>
</dbReference>
<evidence type="ECO:0000259" key="6">
    <source>
        <dbReference type="PROSITE" id="PS50931"/>
    </source>
</evidence>
<dbReference type="InterPro" id="IPR036390">
    <property type="entry name" value="WH_DNA-bd_sf"/>
</dbReference>
<evidence type="ECO:0000256" key="4">
    <source>
        <dbReference type="ARBA" id="ARBA00023159"/>
    </source>
</evidence>
<dbReference type="SUPFAM" id="SSF53850">
    <property type="entry name" value="Periplasmic binding protein-like II"/>
    <property type="match status" value="1"/>
</dbReference>
<protein>
    <submittedName>
        <fullName evidence="7">Morphology and auto-aggregation control protein</fullName>
    </submittedName>
</protein>
<sequence length="323" mass="35276">MLQMHYCYIRDTGEAWMDLRQLRSFVRIVDLRSITAAAEQLRIAQPALSRQVKALEAELGVVLLRRHGRGVVPTDEGLRLARRSALILEDVDGLAGEIGGAGQGLSGVLTLGLPPTVAEVLATHLVLRTMEEHPQVRLRIVSGFSGHVRDWLIRGKIDLGVAYEGQRSDAIRTRPVILERLFLIQSAATGPADGTPVTAGEALGLPLILPNPEHGLRGRIETIAQREGATLDVVLEIDILPTMLAFVERGLGHTILPLVSVIDHVRAGRLVARPIVHRDIDRTLVLMSPLDRPVSRLSTAFSDFLIAEVHRLSTSGEWPGTTL</sequence>
<dbReference type="InterPro" id="IPR005119">
    <property type="entry name" value="LysR_subst-bd"/>
</dbReference>
<dbReference type="PANTHER" id="PTHR30293">
    <property type="entry name" value="TRANSCRIPTIONAL REGULATORY PROTEIN NAC-RELATED"/>
    <property type="match status" value="1"/>
</dbReference>
<name>A0A0M6XL08_9RHOB</name>
<proteinExistence type="inferred from homology"/>
<dbReference type="GO" id="GO:0003677">
    <property type="term" value="F:DNA binding"/>
    <property type="evidence" value="ECO:0007669"/>
    <property type="project" value="UniProtKB-KW"/>
</dbReference>
<dbReference type="InterPro" id="IPR036388">
    <property type="entry name" value="WH-like_DNA-bd_sf"/>
</dbReference>
<evidence type="ECO:0000256" key="5">
    <source>
        <dbReference type="ARBA" id="ARBA00023163"/>
    </source>
</evidence>
<dbReference type="AlphaFoldDB" id="A0A0M6XL08"/>
<evidence type="ECO:0000256" key="3">
    <source>
        <dbReference type="ARBA" id="ARBA00023125"/>
    </source>
</evidence>
<feature type="domain" description="HTH lysR-type" evidence="6">
    <location>
        <begin position="17"/>
        <end position="74"/>
    </location>
</feature>
<dbReference type="PRINTS" id="PR00039">
    <property type="entry name" value="HTHLYSR"/>
</dbReference>
<keyword evidence="2" id="KW-0805">Transcription regulation</keyword>
<dbReference type="Proteomes" id="UP000048908">
    <property type="component" value="Unassembled WGS sequence"/>
</dbReference>
<accession>A0A0M6XL08</accession>
<keyword evidence="5" id="KW-0804">Transcription</keyword>
<keyword evidence="4" id="KW-0010">Activator</keyword>
<dbReference type="GO" id="GO:0003700">
    <property type="term" value="F:DNA-binding transcription factor activity"/>
    <property type="evidence" value="ECO:0007669"/>
    <property type="project" value="InterPro"/>
</dbReference>
<dbReference type="FunFam" id="1.10.10.10:FF:000001">
    <property type="entry name" value="LysR family transcriptional regulator"/>
    <property type="match status" value="1"/>
</dbReference>
<dbReference type="InterPro" id="IPR000847">
    <property type="entry name" value="LysR_HTH_N"/>
</dbReference>
<dbReference type="STRING" id="282197.SAMN04488517_101762"/>
<dbReference type="EMBL" id="CXPG01000005">
    <property type="protein sequence ID" value="CTQ31267.1"/>
    <property type="molecule type" value="Genomic_DNA"/>
</dbReference>
<dbReference type="Pfam" id="PF03466">
    <property type="entry name" value="LysR_substrate"/>
    <property type="match status" value="1"/>
</dbReference>
<evidence type="ECO:0000256" key="2">
    <source>
        <dbReference type="ARBA" id="ARBA00023015"/>
    </source>
</evidence>
<dbReference type="Gene3D" id="3.40.190.290">
    <property type="match status" value="1"/>
</dbReference>
<gene>
    <name evidence="7" type="primary">oxyR_1</name>
    <name evidence="7" type="ORF">JAN5088_00021</name>
</gene>
<dbReference type="GO" id="GO:2000142">
    <property type="term" value="P:regulation of DNA-templated transcription initiation"/>
    <property type="evidence" value="ECO:0007669"/>
    <property type="project" value="TreeGrafter"/>
</dbReference>
<dbReference type="Gene3D" id="1.10.10.10">
    <property type="entry name" value="Winged helix-like DNA-binding domain superfamily/Winged helix DNA-binding domain"/>
    <property type="match status" value="1"/>
</dbReference>
<comment type="similarity">
    <text evidence="1">Belongs to the LysR transcriptional regulatory family.</text>
</comment>
<keyword evidence="8" id="KW-1185">Reference proteome</keyword>
<evidence type="ECO:0000256" key="1">
    <source>
        <dbReference type="ARBA" id="ARBA00009437"/>
    </source>
</evidence>